<dbReference type="Proteomes" id="UP000002534">
    <property type="component" value="Chromosome"/>
</dbReference>
<dbReference type="EMBL" id="CP000142">
    <property type="protein sequence ID" value="ABA88107.1"/>
    <property type="molecule type" value="Genomic_DNA"/>
</dbReference>
<keyword evidence="1 5" id="KW-0489">Methyltransferase</keyword>
<dbReference type="InterPro" id="IPR050161">
    <property type="entry name" value="Siro_Cobalamin_biosynth"/>
</dbReference>
<dbReference type="InterPro" id="IPR000878">
    <property type="entry name" value="4pyrrol_Mease"/>
</dbReference>
<proteinExistence type="predicted"/>
<organism evidence="5 6">
    <name type="scientific">Syntrophotalea carbinolica (strain DSM 2380 / NBRC 103641 / GraBd1)</name>
    <name type="common">Pelobacter carbinolicus</name>
    <dbReference type="NCBI Taxonomy" id="338963"/>
    <lineage>
        <taxon>Bacteria</taxon>
        <taxon>Pseudomonadati</taxon>
        <taxon>Thermodesulfobacteriota</taxon>
        <taxon>Desulfuromonadia</taxon>
        <taxon>Desulfuromonadales</taxon>
        <taxon>Syntrophotaleaceae</taxon>
        <taxon>Syntrophotalea</taxon>
    </lineage>
</organism>
<keyword evidence="3" id="KW-0949">S-adenosyl-L-methionine</keyword>
<dbReference type="eggNOG" id="COG2875">
    <property type="taxonomic scope" value="Bacteria"/>
</dbReference>
<dbReference type="PANTHER" id="PTHR45790">
    <property type="entry name" value="SIROHEME SYNTHASE-RELATED"/>
    <property type="match status" value="1"/>
</dbReference>
<evidence type="ECO:0000256" key="1">
    <source>
        <dbReference type="ARBA" id="ARBA00022603"/>
    </source>
</evidence>
<sequence length="294" mass="31871">MKLIIGQIGQPLVQGTLGLLLLMTLCVIPGRAIADSTGHFYLVSVGCGDADNITLKAMRTIQSADIVYCSKKNRENYPELIKDKTVYPRPGIHIHRYLQSLKGNFGFGKSKGEDLAAKAKPELENFVRTVTTAVRAGKNVCLLDGGDPCIFGPYIWTVEVLQDLDPVIIPGVSCLNAANAALHRGLTFGVAAHSAILTNAADTKPGYGGSDTIARMAATRASMVVFTMFSDMEKLVAELGRFYPPDTPVAIVARAGYAKDEQVIRGTLESILQVMKQKQNIPFEHLVYIGDFLK</sequence>
<dbReference type="CDD" id="cd11724">
    <property type="entry name" value="TP_methylase"/>
    <property type="match status" value="1"/>
</dbReference>
<dbReference type="SUPFAM" id="SSF53790">
    <property type="entry name" value="Tetrapyrrole methylase"/>
    <property type="match status" value="1"/>
</dbReference>
<dbReference type="RefSeq" id="WP_011340566.1">
    <property type="nucleotide sequence ID" value="NC_007498.2"/>
</dbReference>
<reference evidence="6" key="1">
    <citation type="submission" date="2005-10" db="EMBL/GenBank/DDBJ databases">
        <title>Complete sequence of Pelobacter carbinolicus DSM 2380.</title>
        <authorList>
            <person name="Copeland A."/>
            <person name="Lucas S."/>
            <person name="Lapidus A."/>
            <person name="Barry K."/>
            <person name="Detter J.C."/>
            <person name="Glavina T."/>
            <person name="Hammon N."/>
            <person name="Israni S."/>
            <person name="Pitluck S."/>
            <person name="Chertkov O."/>
            <person name="Schmutz J."/>
            <person name="Larimer F."/>
            <person name="Land M."/>
            <person name="Kyrpides N."/>
            <person name="Ivanova N."/>
            <person name="Richardson P."/>
        </authorList>
    </citation>
    <scope>NUCLEOTIDE SEQUENCE [LARGE SCALE GENOMIC DNA]</scope>
    <source>
        <strain evidence="6">DSM 2380 / NBRC 103641 / GraBd1</strain>
    </source>
</reference>
<dbReference type="GO" id="GO:0032259">
    <property type="term" value="P:methylation"/>
    <property type="evidence" value="ECO:0007669"/>
    <property type="project" value="UniProtKB-KW"/>
</dbReference>
<keyword evidence="2 5" id="KW-0808">Transferase</keyword>
<evidence type="ECO:0000256" key="3">
    <source>
        <dbReference type="ARBA" id="ARBA00022691"/>
    </source>
</evidence>
<keyword evidence="6" id="KW-1185">Reference proteome</keyword>
<reference evidence="5 6" key="2">
    <citation type="journal article" date="2012" name="BMC Genomics">
        <title>The genome of Pelobacter carbinolicus reveals surprising metabolic capabilities and physiological features.</title>
        <authorList>
            <person name="Aklujkar M."/>
            <person name="Haveman S.A."/>
            <person name="Didonato R.Jr."/>
            <person name="Chertkov O."/>
            <person name="Han C.S."/>
            <person name="Land M.L."/>
            <person name="Brown P."/>
            <person name="Lovley D.R."/>
        </authorList>
    </citation>
    <scope>NUCLEOTIDE SEQUENCE [LARGE SCALE GENOMIC DNA]</scope>
    <source>
        <strain evidence="6">DSM 2380 / NBRC 103641 / GraBd1</strain>
    </source>
</reference>
<dbReference type="GO" id="GO:0008168">
    <property type="term" value="F:methyltransferase activity"/>
    <property type="evidence" value="ECO:0007669"/>
    <property type="project" value="UniProtKB-KW"/>
</dbReference>
<evidence type="ECO:0000313" key="6">
    <source>
        <dbReference type="Proteomes" id="UP000002534"/>
    </source>
</evidence>
<dbReference type="STRING" id="338963.Pcar_0851"/>
<name>Q3A6A0_SYNC1</name>
<accession>Q3A6A0</accession>
<dbReference type="AlphaFoldDB" id="Q3A6A0"/>
<protein>
    <submittedName>
        <fullName evidence="5">Tetrapyrrole methyltransferase, putative</fullName>
    </submittedName>
</protein>
<dbReference type="InterPro" id="IPR014776">
    <property type="entry name" value="4pyrrole_Mease_sub2"/>
</dbReference>
<dbReference type="InterPro" id="IPR035996">
    <property type="entry name" value="4pyrrol_Methylase_sf"/>
</dbReference>
<dbReference type="Gene3D" id="3.40.1010.10">
    <property type="entry name" value="Cobalt-precorrin-4 Transmethylase, Domain 1"/>
    <property type="match status" value="1"/>
</dbReference>
<dbReference type="HOGENOM" id="CLU_011276_7_0_7"/>
<gene>
    <name evidence="5" type="ordered locus">Pcar_0851</name>
</gene>
<dbReference type="InterPro" id="IPR014777">
    <property type="entry name" value="4pyrrole_Mease_sub1"/>
</dbReference>
<dbReference type="KEGG" id="pca:Pcar_0851"/>
<evidence type="ECO:0000256" key="2">
    <source>
        <dbReference type="ARBA" id="ARBA00022679"/>
    </source>
</evidence>
<feature type="domain" description="Tetrapyrrole methylase" evidence="4">
    <location>
        <begin position="40"/>
        <end position="271"/>
    </location>
</feature>
<dbReference type="Gene3D" id="3.30.950.10">
    <property type="entry name" value="Methyltransferase, Cobalt-precorrin-4 Transmethylase, Domain 2"/>
    <property type="match status" value="1"/>
</dbReference>
<evidence type="ECO:0000313" key="5">
    <source>
        <dbReference type="EMBL" id="ABA88107.1"/>
    </source>
</evidence>
<dbReference type="OrthoDB" id="9804789at2"/>
<evidence type="ECO:0000259" key="4">
    <source>
        <dbReference type="Pfam" id="PF00590"/>
    </source>
</evidence>
<dbReference type="Pfam" id="PF00590">
    <property type="entry name" value="TP_methylase"/>
    <property type="match status" value="1"/>
</dbReference>